<dbReference type="AlphaFoldDB" id="A0A6B8W6V9"/>
<accession>A0A6B8W6V9</accession>
<sequence length="197" mass="21655">MSEYLILLPGTGQLPEVWTEVVNALPPELTPKIPLLRGSLAEQEEQLFDYVQKNELGYFHLVGHESGAMVALRYAAANPRRVNSLTLSDLSLSFDPAQLKGMKLGLKMTPGFLLRRRGVDKQKMLNQLAEAAALDLSELAGDLSLPVQVLAGTQGDALAREAAGKIPGASYQKVESSTQPWFREYPEILVEGLQRLR</sequence>
<evidence type="ECO:0000313" key="2">
    <source>
        <dbReference type="Proteomes" id="UP000424462"/>
    </source>
</evidence>
<dbReference type="EMBL" id="CP046455">
    <property type="protein sequence ID" value="QGU08361.1"/>
    <property type="molecule type" value="Genomic_DNA"/>
</dbReference>
<dbReference type="Proteomes" id="UP000424462">
    <property type="component" value="Chromosome"/>
</dbReference>
<reference evidence="1 2" key="1">
    <citation type="submission" date="2019-11" db="EMBL/GenBank/DDBJ databases">
        <title>Complete genome sequence of Corynebacterium kalinowskii 1959, a novel Corynebacterium species isolated from soil of a small paddock in Vilsendorf, Germany.</title>
        <authorList>
            <person name="Schaffert L."/>
            <person name="Ruwe M."/>
            <person name="Milse J."/>
            <person name="Hanuschka K."/>
            <person name="Ortseifen V."/>
            <person name="Droste J."/>
            <person name="Brandt D."/>
            <person name="Schlueter L."/>
            <person name="Kutter Y."/>
            <person name="Vinke S."/>
            <person name="Viehoefer P."/>
            <person name="Jacob L."/>
            <person name="Luebke N.-C."/>
            <person name="Schulte-Berndt E."/>
            <person name="Hain C."/>
            <person name="Linder M."/>
            <person name="Schmidt P."/>
            <person name="Wollenschlaeger L."/>
            <person name="Luttermann T."/>
            <person name="Thieme E."/>
            <person name="Hassa J."/>
            <person name="Haak M."/>
            <person name="Wittchen M."/>
            <person name="Mentz A."/>
            <person name="Persicke M."/>
            <person name="Busche T."/>
            <person name="Ruckert C."/>
        </authorList>
    </citation>
    <scope>NUCLEOTIDE SEQUENCE [LARGE SCALE GENOMIC DNA]</scope>
    <source>
        <strain evidence="1 2">2039</strain>
    </source>
</reference>
<protein>
    <submittedName>
        <fullName evidence="1">Alpha/beta hydrolase family protein</fullName>
    </submittedName>
</protein>
<dbReference type="Gene3D" id="3.40.50.1820">
    <property type="entry name" value="alpha/beta hydrolase"/>
    <property type="match status" value="1"/>
</dbReference>
<proteinExistence type="predicted"/>
<dbReference type="GO" id="GO:0016787">
    <property type="term" value="F:hydrolase activity"/>
    <property type="evidence" value="ECO:0007669"/>
    <property type="project" value="UniProtKB-KW"/>
</dbReference>
<dbReference type="RefSeq" id="WP_156231864.1">
    <property type="nucleotide sequence ID" value="NZ_CP046455.1"/>
</dbReference>
<evidence type="ECO:0000313" key="1">
    <source>
        <dbReference type="EMBL" id="QGU08361.1"/>
    </source>
</evidence>
<dbReference type="SUPFAM" id="SSF53474">
    <property type="entry name" value="alpha/beta-Hydrolases"/>
    <property type="match status" value="1"/>
</dbReference>
<keyword evidence="2" id="KW-1185">Reference proteome</keyword>
<keyword evidence="1" id="KW-0378">Hydrolase</keyword>
<dbReference type="KEGG" id="cok:COCCU_12305"/>
<name>A0A6B8W6V9_9CORY</name>
<gene>
    <name evidence="1" type="ORF">COCCU_12305</name>
</gene>
<organism evidence="1 2">
    <name type="scientific">Corynebacterium occultum</name>
    <dbReference type="NCBI Taxonomy" id="2675219"/>
    <lineage>
        <taxon>Bacteria</taxon>
        <taxon>Bacillati</taxon>
        <taxon>Actinomycetota</taxon>
        <taxon>Actinomycetes</taxon>
        <taxon>Mycobacteriales</taxon>
        <taxon>Corynebacteriaceae</taxon>
        <taxon>Corynebacterium</taxon>
    </lineage>
</organism>
<dbReference type="InterPro" id="IPR029058">
    <property type="entry name" value="AB_hydrolase_fold"/>
</dbReference>